<keyword evidence="2" id="KW-0488">Methylation</keyword>
<dbReference type="GO" id="GO:0016020">
    <property type="term" value="C:membrane"/>
    <property type="evidence" value="ECO:0007669"/>
    <property type="project" value="UniProtKB-SubCell"/>
</dbReference>
<organism evidence="7 8">
    <name type="scientific">Candidatus Nomurabacteria bacterium RIFCSPLOWO2_02_FULL_40_10</name>
    <dbReference type="NCBI Taxonomy" id="1801786"/>
    <lineage>
        <taxon>Bacteria</taxon>
        <taxon>Candidatus Nomuraibacteriota</taxon>
    </lineage>
</organism>
<dbReference type="Pfam" id="PF07963">
    <property type="entry name" value="N_methyl"/>
    <property type="match status" value="1"/>
</dbReference>
<dbReference type="AlphaFoldDB" id="A0A1F6Y058"/>
<dbReference type="PROSITE" id="PS00409">
    <property type="entry name" value="PROKAR_NTER_METHYL"/>
    <property type="match status" value="1"/>
</dbReference>
<evidence type="ECO:0000256" key="1">
    <source>
        <dbReference type="ARBA" id="ARBA00004167"/>
    </source>
</evidence>
<sequence length="202" mass="22745">MKIKRVQSGFTLIELLVVIAIISLLSSVVMASLNSARIKARDAKRKVELKQIVSALELYYNEYGAYPPFRPSNTCGGNREDWANSICTDSNWLSTDPNFLKYISSVPRDPVNKINSPPSPQADNSPWWFANSYTYGVSADRQRYDLLTNLENTTDPQRCELKIYKSQAVWAVPDIPPPGDLGCWCTADVNVPDRAKQIWSPK</sequence>
<dbReference type="NCBIfam" id="TIGR02532">
    <property type="entry name" value="IV_pilin_GFxxxE"/>
    <property type="match status" value="1"/>
</dbReference>
<dbReference type="PANTHER" id="PTHR30093:SF44">
    <property type="entry name" value="TYPE II SECRETION SYSTEM CORE PROTEIN G"/>
    <property type="match status" value="1"/>
</dbReference>
<dbReference type="SUPFAM" id="SSF54523">
    <property type="entry name" value="Pili subunits"/>
    <property type="match status" value="1"/>
</dbReference>
<keyword evidence="5 6" id="KW-0472">Membrane</keyword>
<proteinExistence type="predicted"/>
<protein>
    <recommendedName>
        <fullName evidence="9">Type II secretion system protein GspG C-terminal domain-containing protein</fullName>
    </recommendedName>
</protein>
<keyword evidence="4 6" id="KW-1133">Transmembrane helix</keyword>
<evidence type="ECO:0000256" key="3">
    <source>
        <dbReference type="ARBA" id="ARBA00022692"/>
    </source>
</evidence>
<dbReference type="InterPro" id="IPR012902">
    <property type="entry name" value="N_methyl_site"/>
</dbReference>
<evidence type="ECO:0000313" key="8">
    <source>
        <dbReference type="Proteomes" id="UP000176479"/>
    </source>
</evidence>
<dbReference type="Gene3D" id="3.30.700.10">
    <property type="entry name" value="Glycoprotein, Type 4 Pilin"/>
    <property type="match status" value="1"/>
</dbReference>
<evidence type="ECO:0000256" key="4">
    <source>
        <dbReference type="ARBA" id="ARBA00022989"/>
    </source>
</evidence>
<reference evidence="7 8" key="1">
    <citation type="journal article" date="2016" name="Nat. Commun.">
        <title>Thousands of microbial genomes shed light on interconnected biogeochemical processes in an aquifer system.</title>
        <authorList>
            <person name="Anantharaman K."/>
            <person name="Brown C.T."/>
            <person name="Hug L.A."/>
            <person name="Sharon I."/>
            <person name="Castelle C.J."/>
            <person name="Probst A.J."/>
            <person name="Thomas B.C."/>
            <person name="Singh A."/>
            <person name="Wilkins M.J."/>
            <person name="Karaoz U."/>
            <person name="Brodie E.L."/>
            <person name="Williams K.H."/>
            <person name="Hubbard S.S."/>
            <person name="Banfield J.F."/>
        </authorList>
    </citation>
    <scope>NUCLEOTIDE SEQUENCE [LARGE SCALE GENOMIC DNA]</scope>
</reference>
<gene>
    <name evidence="7" type="ORF">A3H53_00420</name>
</gene>
<dbReference type="InterPro" id="IPR045584">
    <property type="entry name" value="Pilin-like"/>
</dbReference>
<dbReference type="Proteomes" id="UP000176479">
    <property type="component" value="Unassembled WGS sequence"/>
</dbReference>
<dbReference type="InterPro" id="IPR000983">
    <property type="entry name" value="Bac_GSPG_pilin"/>
</dbReference>
<evidence type="ECO:0000256" key="6">
    <source>
        <dbReference type="SAM" id="Phobius"/>
    </source>
</evidence>
<comment type="caution">
    <text evidence="7">The sequence shown here is derived from an EMBL/GenBank/DDBJ whole genome shotgun (WGS) entry which is preliminary data.</text>
</comment>
<keyword evidence="3 6" id="KW-0812">Transmembrane</keyword>
<feature type="transmembrane region" description="Helical" evidence="6">
    <location>
        <begin position="12"/>
        <end position="33"/>
    </location>
</feature>
<evidence type="ECO:0000256" key="2">
    <source>
        <dbReference type="ARBA" id="ARBA00022481"/>
    </source>
</evidence>
<name>A0A1F6Y058_9BACT</name>
<dbReference type="PRINTS" id="PR00813">
    <property type="entry name" value="BCTERIALGSPG"/>
</dbReference>
<accession>A0A1F6Y058</accession>
<dbReference type="GO" id="GO:0015628">
    <property type="term" value="P:protein secretion by the type II secretion system"/>
    <property type="evidence" value="ECO:0007669"/>
    <property type="project" value="InterPro"/>
</dbReference>
<dbReference type="EMBL" id="MFVK01000009">
    <property type="protein sequence ID" value="OGI99734.1"/>
    <property type="molecule type" value="Genomic_DNA"/>
</dbReference>
<evidence type="ECO:0000256" key="5">
    <source>
        <dbReference type="ARBA" id="ARBA00023136"/>
    </source>
</evidence>
<comment type="subcellular location">
    <subcellularLocation>
        <location evidence="1">Membrane</location>
        <topology evidence="1">Single-pass membrane protein</topology>
    </subcellularLocation>
</comment>
<evidence type="ECO:0008006" key="9">
    <source>
        <dbReference type="Google" id="ProtNLM"/>
    </source>
</evidence>
<dbReference type="PANTHER" id="PTHR30093">
    <property type="entry name" value="GENERAL SECRETION PATHWAY PROTEIN G"/>
    <property type="match status" value="1"/>
</dbReference>
<evidence type="ECO:0000313" key="7">
    <source>
        <dbReference type="EMBL" id="OGI99734.1"/>
    </source>
</evidence>
<dbReference type="GO" id="GO:0015627">
    <property type="term" value="C:type II protein secretion system complex"/>
    <property type="evidence" value="ECO:0007669"/>
    <property type="project" value="InterPro"/>
</dbReference>